<evidence type="ECO:0000259" key="2">
    <source>
        <dbReference type="Pfam" id="PF00155"/>
    </source>
</evidence>
<dbReference type="GO" id="GO:0008483">
    <property type="term" value="F:transaminase activity"/>
    <property type="evidence" value="ECO:0007669"/>
    <property type="project" value="TreeGrafter"/>
</dbReference>
<proteinExistence type="predicted"/>
<protein>
    <recommendedName>
        <fullName evidence="2">Aminotransferase class I/classII large domain-containing protein</fullName>
    </recommendedName>
</protein>
<dbReference type="Pfam" id="PF00155">
    <property type="entry name" value="Aminotran_1_2"/>
    <property type="match status" value="1"/>
</dbReference>
<dbReference type="PANTHER" id="PTHR43795">
    <property type="entry name" value="BIFUNCTIONAL ASPARTATE AMINOTRANSFERASE AND GLUTAMATE/ASPARTATE-PREPHENATE AMINOTRANSFERASE-RELATED"/>
    <property type="match status" value="1"/>
</dbReference>
<dbReference type="EMBL" id="LIAE01010204">
    <property type="protein sequence ID" value="PAV65527.1"/>
    <property type="molecule type" value="Genomic_DNA"/>
</dbReference>
<dbReference type="STRING" id="2018661.A0A2A2JV28"/>
<dbReference type="OrthoDB" id="5832950at2759"/>
<reference evidence="3 4" key="1">
    <citation type="journal article" date="2017" name="Curr. Biol.">
        <title>Genome architecture and evolution of a unichromosomal asexual nematode.</title>
        <authorList>
            <person name="Fradin H."/>
            <person name="Zegar C."/>
            <person name="Gutwein M."/>
            <person name="Lucas J."/>
            <person name="Kovtun M."/>
            <person name="Corcoran D."/>
            <person name="Baugh L.R."/>
            <person name="Kiontke K."/>
            <person name="Gunsalus K."/>
            <person name="Fitch D.H."/>
            <person name="Piano F."/>
        </authorList>
    </citation>
    <scope>NUCLEOTIDE SEQUENCE [LARGE SCALE GENOMIC DNA]</scope>
    <source>
        <strain evidence="3">PF1309</strain>
    </source>
</reference>
<dbReference type="SUPFAM" id="SSF53383">
    <property type="entry name" value="PLP-dependent transferases"/>
    <property type="match status" value="1"/>
</dbReference>
<dbReference type="Proteomes" id="UP000218231">
    <property type="component" value="Unassembled WGS sequence"/>
</dbReference>
<feature type="domain" description="Aminotransferase class I/classII large" evidence="2">
    <location>
        <begin position="8"/>
        <end position="296"/>
    </location>
</feature>
<accession>A0A2A2JV28</accession>
<organism evidence="3 4">
    <name type="scientific">Diploscapter pachys</name>
    <dbReference type="NCBI Taxonomy" id="2018661"/>
    <lineage>
        <taxon>Eukaryota</taxon>
        <taxon>Metazoa</taxon>
        <taxon>Ecdysozoa</taxon>
        <taxon>Nematoda</taxon>
        <taxon>Chromadorea</taxon>
        <taxon>Rhabditida</taxon>
        <taxon>Rhabditina</taxon>
        <taxon>Rhabditomorpha</taxon>
        <taxon>Rhabditoidea</taxon>
        <taxon>Rhabditidae</taxon>
        <taxon>Diploscapter</taxon>
    </lineage>
</organism>
<comment type="caution">
    <text evidence="3">The sequence shown here is derived from an EMBL/GenBank/DDBJ whole genome shotgun (WGS) entry which is preliminary data.</text>
</comment>
<evidence type="ECO:0000256" key="1">
    <source>
        <dbReference type="ARBA" id="ARBA00022898"/>
    </source>
</evidence>
<name>A0A2A2JV28_9BILA</name>
<dbReference type="CDD" id="cd00609">
    <property type="entry name" value="AAT_like"/>
    <property type="match status" value="1"/>
</dbReference>
<dbReference type="PRINTS" id="PR00753">
    <property type="entry name" value="ACCSYNTHASE"/>
</dbReference>
<gene>
    <name evidence="3" type="ORF">WR25_00813</name>
</gene>
<dbReference type="InterPro" id="IPR015422">
    <property type="entry name" value="PyrdxlP-dep_Trfase_small"/>
</dbReference>
<dbReference type="InterPro" id="IPR050478">
    <property type="entry name" value="Ethylene_sulfur-biosynth"/>
</dbReference>
<dbReference type="GO" id="GO:0030170">
    <property type="term" value="F:pyridoxal phosphate binding"/>
    <property type="evidence" value="ECO:0007669"/>
    <property type="project" value="InterPro"/>
</dbReference>
<keyword evidence="1" id="KW-0663">Pyridoxal phosphate</keyword>
<dbReference type="Gene3D" id="3.40.640.10">
    <property type="entry name" value="Type I PLP-dependent aspartate aminotransferase-like (Major domain)"/>
    <property type="match status" value="1"/>
</dbReference>
<dbReference type="InterPro" id="IPR015424">
    <property type="entry name" value="PyrdxlP-dep_Trfase"/>
</dbReference>
<dbReference type="InterPro" id="IPR004839">
    <property type="entry name" value="Aminotransferase_I/II_large"/>
</dbReference>
<evidence type="ECO:0000313" key="4">
    <source>
        <dbReference type="Proteomes" id="UP000218231"/>
    </source>
</evidence>
<evidence type="ECO:0000313" key="3">
    <source>
        <dbReference type="EMBL" id="PAV65527.1"/>
    </source>
</evidence>
<dbReference type="InterPro" id="IPR015421">
    <property type="entry name" value="PyrdxlP-dep_Trfase_major"/>
</dbReference>
<keyword evidence="4" id="KW-1185">Reference proteome</keyword>
<dbReference type="AlphaFoldDB" id="A0A2A2JV28"/>
<dbReference type="GO" id="GO:0006520">
    <property type="term" value="P:amino acid metabolic process"/>
    <property type="evidence" value="ECO:0007669"/>
    <property type="project" value="TreeGrafter"/>
</dbReference>
<sequence length="315" mass="36217">MEQRFCFTFQYRPENDILLAPAPTYSKTVNNCADRAEVHIETVELDLISPSLEIRVYQKKLEEFRLRGRNVRGLNLINPHNPTGWIFPKEQIIRLCDWAARSGLFVIIDEIFSSCIHDPDAQFDSFLSYRNKLTNPEKVIYVWSPSKDFGLPGTKLATIHTEMPALLKSLNRLSSISPVSTMAEDFIVKLLSDDEFLTSFKRQMVSRLRAHFNFIAEHLKRLKIAFVPASAAIFVLIDLRKHLSRSSFEAEDELMHKLEGVGLYLTSGSHMEALQPGYFRLVFACSKEELKEGICRLYKFLGRDSSGVQDIEYEQ</sequence>
<dbReference type="Gene3D" id="3.90.1150.10">
    <property type="entry name" value="Aspartate Aminotransferase, domain 1"/>
    <property type="match status" value="1"/>
</dbReference>
<dbReference type="PANTHER" id="PTHR43795:SF39">
    <property type="entry name" value="AMINOTRANSFERASE CLASS I_CLASSII DOMAIN-CONTAINING PROTEIN"/>
    <property type="match status" value="1"/>
</dbReference>